<dbReference type="SUPFAM" id="SSF53056">
    <property type="entry name" value="beta-carbonic anhydrase, cab"/>
    <property type="match status" value="1"/>
</dbReference>
<evidence type="ECO:0000256" key="9">
    <source>
        <dbReference type="ARBA" id="ARBA00024993"/>
    </source>
</evidence>
<dbReference type="InterPro" id="IPR036874">
    <property type="entry name" value="Carbonic_anhydrase_sf"/>
</dbReference>
<evidence type="ECO:0000256" key="5">
    <source>
        <dbReference type="ARBA" id="ARBA00022833"/>
    </source>
</evidence>
<name>A0ABT6WNI8_9ACTN</name>
<evidence type="ECO:0000256" key="2">
    <source>
        <dbReference type="ARBA" id="ARBA00006217"/>
    </source>
</evidence>
<dbReference type="InterPro" id="IPR001902">
    <property type="entry name" value="SLC26A/SulP_fam"/>
</dbReference>
<feature type="transmembrane region" description="Helical" evidence="11">
    <location>
        <begin position="312"/>
        <end position="342"/>
    </location>
</feature>
<feature type="transmembrane region" description="Helical" evidence="11">
    <location>
        <begin position="37"/>
        <end position="59"/>
    </location>
</feature>
<comment type="similarity">
    <text evidence="2">Belongs to the beta-class carbonic anhydrase family.</text>
</comment>
<dbReference type="InterPro" id="IPR011547">
    <property type="entry name" value="SLC26A/SulP_dom"/>
</dbReference>
<reference evidence="13 14" key="1">
    <citation type="submission" date="2023-05" db="EMBL/GenBank/DDBJ databases">
        <title>Actinoplanes sp. NEAU-A12 genome sequencing.</title>
        <authorList>
            <person name="Wang Z.-S."/>
        </authorList>
    </citation>
    <scope>NUCLEOTIDE SEQUENCE [LARGE SCALE GENOMIC DNA]</scope>
    <source>
        <strain evidence="13 14">NEAU-A12</strain>
    </source>
</reference>
<evidence type="ECO:0000256" key="6">
    <source>
        <dbReference type="ARBA" id="ARBA00022989"/>
    </source>
</evidence>
<comment type="subcellular location">
    <subcellularLocation>
        <location evidence="1">Membrane</location>
        <topology evidence="1">Multi-pass membrane protein</topology>
    </subcellularLocation>
</comment>
<feature type="transmembrane region" description="Helical" evidence="11">
    <location>
        <begin position="12"/>
        <end position="30"/>
    </location>
</feature>
<keyword evidence="7 11" id="KW-0472">Membrane</keyword>
<dbReference type="EC" id="4.2.1.1" evidence="3"/>
<comment type="catalytic activity">
    <reaction evidence="10">
        <text>hydrogencarbonate + H(+) = CO2 + H2O</text>
        <dbReference type="Rhea" id="RHEA:10748"/>
        <dbReference type="ChEBI" id="CHEBI:15377"/>
        <dbReference type="ChEBI" id="CHEBI:15378"/>
        <dbReference type="ChEBI" id="CHEBI:16526"/>
        <dbReference type="ChEBI" id="CHEBI:17544"/>
        <dbReference type="EC" id="4.2.1.1"/>
    </reaction>
</comment>
<keyword evidence="4 11" id="KW-0812">Transmembrane</keyword>
<evidence type="ECO:0000313" key="13">
    <source>
        <dbReference type="EMBL" id="MDI6101277.1"/>
    </source>
</evidence>
<dbReference type="Pfam" id="PF00916">
    <property type="entry name" value="Sulfate_transp"/>
    <property type="match status" value="1"/>
</dbReference>
<evidence type="ECO:0000256" key="1">
    <source>
        <dbReference type="ARBA" id="ARBA00004141"/>
    </source>
</evidence>
<evidence type="ECO:0000256" key="3">
    <source>
        <dbReference type="ARBA" id="ARBA00012925"/>
    </source>
</evidence>
<sequence>MSDLTQFLRRDLPASIVVFLIAIPLSLGIAAASGAPLLAGLVAAVIGGIVAGSLGGAPLQVSGPAAGLTVIVAGTVADFGFAGTAAIVAVAGGVQILLGVSRLGRAALALSPAVVHGMLAGIGVVIALSQVHVMLGGAPQSSAWRNLVDLPGQIAAHHGAAALLGALTVAVLVLWPRIVKVSLLPAALVAVVSVTALAAAVDADVERVRLPGEPLANLIRPAWPDAPLREIAVAVLTIALVASVESLLSAVAVDRLHDGPRADLNRELVGQGVANTTSGLLGGLPVTGVIVRSSANVAAGARTRASAILHGVWIAGFVLLCAGLLEAIPMAVLAAVLIVVGLRLVSLAQIRTYARHRELPTYLVTALGVVFTDLLTGVALGMITAAVLILGRLARSDIRRVERAPGEWLVTINGTLSFVESARLSRELGALPPGAEIDVELHLDYLDHGAFETIRDWREGYERTGGAVRIREVHDSWFHQATSGRLGGGKRTPRLLGSWSRWQDMDQQRRGAMEAGIAEFERSVAPLVRPHLADLARDGQSPQQLFITCADSRVVPNLITASGPGDLFCVRNIGNIVPPHASGDTSVSAAVEYAVNILGVTTITVCGHSGCGAVRALMNDAAGAGSALGAWLALSGVRFSDVTDEERCCADNVVQQLANLRTSPTVRAAEAAGRLRLAGMYFDLAEARMYEVDPVLGDARPVSSLPAA</sequence>
<feature type="transmembrane region" description="Helical" evidence="11">
    <location>
        <begin position="182"/>
        <end position="201"/>
    </location>
</feature>
<feature type="transmembrane region" description="Helical" evidence="11">
    <location>
        <begin position="155"/>
        <end position="175"/>
    </location>
</feature>
<dbReference type="RefSeq" id="WP_282762149.1">
    <property type="nucleotide sequence ID" value="NZ_JASCTH010000014.1"/>
</dbReference>
<keyword evidence="6 11" id="KW-1133">Transmembrane helix</keyword>
<evidence type="ECO:0000256" key="4">
    <source>
        <dbReference type="ARBA" id="ARBA00022692"/>
    </source>
</evidence>
<feature type="transmembrane region" description="Helical" evidence="11">
    <location>
        <begin position="362"/>
        <end position="390"/>
    </location>
</feature>
<proteinExistence type="inferred from homology"/>
<evidence type="ECO:0000259" key="12">
    <source>
        <dbReference type="Pfam" id="PF00916"/>
    </source>
</evidence>
<comment type="caution">
    <text evidence="13">The sequence shown here is derived from an EMBL/GenBank/DDBJ whole genome shotgun (WGS) entry which is preliminary data.</text>
</comment>
<evidence type="ECO:0000256" key="10">
    <source>
        <dbReference type="ARBA" id="ARBA00048348"/>
    </source>
</evidence>
<evidence type="ECO:0000256" key="7">
    <source>
        <dbReference type="ARBA" id="ARBA00023136"/>
    </source>
</evidence>
<dbReference type="SMART" id="SM00947">
    <property type="entry name" value="Pro_CA"/>
    <property type="match status" value="1"/>
</dbReference>
<dbReference type="Pfam" id="PF00484">
    <property type="entry name" value="Pro_CA"/>
    <property type="match status" value="1"/>
</dbReference>
<feature type="transmembrane region" description="Helical" evidence="11">
    <location>
        <begin position="113"/>
        <end position="135"/>
    </location>
</feature>
<keyword evidence="5" id="KW-0862">Zinc</keyword>
<dbReference type="InterPro" id="IPR015892">
    <property type="entry name" value="Carbonic_anhydrase_CS"/>
</dbReference>
<dbReference type="PANTHER" id="PTHR11814">
    <property type="entry name" value="SULFATE TRANSPORTER"/>
    <property type="match status" value="1"/>
</dbReference>
<dbReference type="Gene3D" id="3.40.1050.10">
    <property type="entry name" value="Carbonic anhydrase"/>
    <property type="match status" value="1"/>
</dbReference>
<feature type="domain" description="SLC26A/SulP transporter" evidence="12">
    <location>
        <begin position="8"/>
        <end position="357"/>
    </location>
</feature>
<keyword evidence="14" id="KW-1185">Reference proteome</keyword>
<keyword evidence="8" id="KW-0456">Lyase</keyword>
<organism evidence="13 14">
    <name type="scientific">Actinoplanes sandaracinus</name>
    <dbReference type="NCBI Taxonomy" id="3045177"/>
    <lineage>
        <taxon>Bacteria</taxon>
        <taxon>Bacillati</taxon>
        <taxon>Actinomycetota</taxon>
        <taxon>Actinomycetes</taxon>
        <taxon>Micromonosporales</taxon>
        <taxon>Micromonosporaceae</taxon>
        <taxon>Actinoplanes</taxon>
    </lineage>
</organism>
<comment type="function">
    <text evidence="9">Catalyzes the reversible hydration of carbon dioxide to form bicarbonate.</text>
</comment>
<feature type="transmembrane region" description="Helical" evidence="11">
    <location>
        <begin position="79"/>
        <end position="101"/>
    </location>
</feature>
<evidence type="ECO:0000256" key="11">
    <source>
        <dbReference type="SAM" id="Phobius"/>
    </source>
</evidence>
<evidence type="ECO:0000256" key="8">
    <source>
        <dbReference type="ARBA" id="ARBA00023239"/>
    </source>
</evidence>
<gene>
    <name evidence="13" type="ORF">QLQ12_21925</name>
</gene>
<dbReference type="EMBL" id="JASCTH010000014">
    <property type="protein sequence ID" value="MDI6101277.1"/>
    <property type="molecule type" value="Genomic_DNA"/>
</dbReference>
<dbReference type="InterPro" id="IPR001765">
    <property type="entry name" value="Carbonic_anhydrase"/>
</dbReference>
<feature type="transmembrane region" description="Helical" evidence="11">
    <location>
        <begin position="231"/>
        <end position="253"/>
    </location>
</feature>
<evidence type="ECO:0000313" key="14">
    <source>
        <dbReference type="Proteomes" id="UP001241758"/>
    </source>
</evidence>
<dbReference type="Proteomes" id="UP001241758">
    <property type="component" value="Unassembled WGS sequence"/>
</dbReference>
<protein>
    <recommendedName>
        <fullName evidence="3">carbonic anhydrase</fullName>
        <ecNumber evidence="3">4.2.1.1</ecNumber>
    </recommendedName>
</protein>
<accession>A0ABT6WNI8</accession>
<dbReference type="PROSITE" id="PS00704">
    <property type="entry name" value="PROK_CO2_ANHYDRASE_1"/>
    <property type="match status" value="1"/>
</dbReference>